<dbReference type="AlphaFoldDB" id="A0A0D8BHH7"/>
<evidence type="ECO:0000259" key="4">
    <source>
        <dbReference type="Pfam" id="PF02834"/>
    </source>
</evidence>
<feature type="active site" description="Proton donor" evidence="2">
    <location>
        <position position="36"/>
    </location>
</feature>
<dbReference type="SUPFAM" id="SSF55144">
    <property type="entry name" value="LigT-like"/>
    <property type="match status" value="2"/>
</dbReference>
<feature type="short sequence motif" description="HXTX 1" evidence="2">
    <location>
        <begin position="36"/>
        <end position="39"/>
    </location>
</feature>
<keyword evidence="5" id="KW-0436">Ligase</keyword>
<feature type="compositionally biased region" description="Low complexity" evidence="3">
    <location>
        <begin position="95"/>
        <end position="112"/>
    </location>
</feature>
<accession>A0A0D8BHH7</accession>
<proteinExistence type="inferred from homology"/>
<comment type="similarity">
    <text evidence="2">Belongs to the 2H phosphoesterase superfamily. ThpR family.</text>
</comment>
<dbReference type="RefSeq" id="WP_044885465.1">
    <property type="nucleotide sequence ID" value="NZ_JYFN01000019.1"/>
</dbReference>
<dbReference type="EMBL" id="JYFN01000019">
    <property type="protein sequence ID" value="KJE22877.1"/>
    <property type="molecule type" value="Genomic_DNA"/>
</dbReference>
<dbReference type="PANTHER" id="PTHR35561:SF1">
    <property type="entry name" value="RNA 2',3'-CYCLIC PHOSPHODIESTERASE"/>
    <property type="match status" value="1"/>
</dbReference>
<comment type="caution">
    <text evidence="5">The sequence shown here is derived from an EMBL/GenBank/DDBJ whole genome shotgun (WGS) entry which is preliminary data.</text>
</comment>
<protein>
    <recommendedName>
        <fullName evidence="2">RNA 2',3'-cyclic phosphodiesterase</fullName>
        <shortName evidence="2">RNA 2',3'-CPDase</shortName>
        <ecNumber evidence="2">3.1.4.58</ecNumber>
    </recommendedName>
</protein>
<keyword evidence="6" id="KW-1185">Reference proteome</keyword>
<gene>
    <name evidence="5" type="ORF">FF36_02855</name>
</gene>
<name>A0A0D8BHH7_9ACTN</name>
<evidence type="ECO:0000256" key="1">
    <source>
        <dbReference type="ARBA" id="ARBA00022801"/>
    </source>
</evidence>
<dbReference type="EC" id="3.1.4.58" evidence="2"/>
<dbReference type="GO" id="GO:0016874">
    <property type="term" value="F:ligase activity"/>
    <property type="evidence" value="ECO:0007669"/>
    <property type="project" value="UniProtKB-KW"/>
</dbReference>
<dbReference type="GO" id="GO:0008664">
    <property type="term" value="F:RNA 2',3'-cyclic 3'-phosphodiesterase activity"/>
    <property type="evidence" value="ECO:0007669"/>
    <property type="project" value="UniProtKB-EC"/>
</dbReference>
<dbReference type="OrthoDB" id="9787070at2"/>
<dbReference type="PATRIC" id="fig|1502723.3.peg.1985"/>
<sequence length="226" mass="23371">MAAVPPAAVTDALCTAVHRARAAAPDLRWSAPDRWHVTLAFLGQVPDERRGDLDARLARVARRHGPIAVETVGGGHFGDRVLWTAVRPRSVTAQPGRTAAQPGPTAAQPGRTAALSGAAAARPGAAAAPAGALGALAAGVRRAAERAGAAAGADDRPLRAHLTLARVPDRGHRGHRGLGPLVELLRADVEPLPWTVDRLVLMRSVDGGPGAAPVYRQEASWPLTGR</sequence>
<reference evidence="5 6" key="2">
    <citation type="journal article" date="2016" name="Genome Announc.">
        <title>Permanent Draft Genome Sequences for Two Variants of Frankia sp. Strain CpI1, the First Frankia Strain Isolated from Root Nodules of Comptonia peregrina.</title>
        <authorList>
            <person name="Oshone R."/>
            <person name="Hurst S.G.IV."/>
            <person name="Abebe-Akele F."/>
            <person name="Simpson S."/>
            <person name="Morris K."/>
            <person name="Thomas W.K."/>
            <person name="Tisa L.S."/>
        </authorList>
    </citation>
    <scope>NUCLEOTIDE SEQUENCE [LARGE SCALE GENOMIC DNA]</scope>
    <source>
        <strain evidence="6">CpI1-S</strain>
    </source>
</reference>
<evidence type="ECO:0000256" key="2">
    <source>
        <dbReference type="HAMAP-Rule" id="MF_01940"/>
    </source>
</evidence>
<feature type="region of interest" description="Disordered" evidence="3">
    <location>
        <begin position="92"/>
        <end position="112"/>
    </location>
</feature>
<evidence type="ECO:0000313" key="6">
    <source>
        <dbReference type="Proteomes" id="UP000032545"/>
    </source>
</evidence>
<dbReference type="Pfam" id="PF02834">
    <property type="entry name" value="LigT_PEase"/>
    <property type="match status" value="1"/>
</dbReference>
<comment type="function">
    <text evidence="2">Hydrolyzes RNA 2',3'-cyclic phosphodiester to an RNA 2'-phosphomonoester.</text>
</comment>
<dbReference type="Gene3D" id="3.90.1140.10">
    <property type="entry name" value="Cyclic phosphodiesterase"/>
    <property type="match status" value="2"/>
</dbReference>
<dbReference type="InterPro" id="IPR009097">
    <property type="entry name" value="Cyclic_Pdiesterase"/>
</dbReference>
<dbReference type="GO" id="GO:0004113">
    <property type="term" value="F:2',3'-cyclic-nucleotide 3'-phosphodiesterase activity"/>
    <property type="evidence" value="ECO:0007669"/>
    <property type="project" value="InterPro"/>
</dbReference>
<comment type="catalytic activity">
    <reaction evidence="2">
        <text>a 3'-end 2',3'-cyclophospho-ribonucleotide-RNA + H2O = a 3'-end 2'-phospho-ribonucleotide-RNA + H(+)</text>
        <dbReference type="Rhea" id="RHEA:11828"/>
        <dbReference type="Rhea" id="RHEA-COMP:10464"/>
        <dbReference type="Rhea" id="RHEA-COMP:17353"/>
        <dbReference type="ChEBI" id="CHEBI:15377"/>
        <dbReference type="ChEBI" id="CHEBI:15378"/>
        <dbReference type="ChEBI" id="CHEBI:83064"/>
        <dbReference type="ChEBI" id="CHEBI:173113"/>
        <dbReference type="EC" id="3.1.4.58"/>
    </reaction>
</comment>
<dbReference type="InterPro" id="IPR014051">
    <property type="entry name" value="Phosphoesterase_HXTX"/>
</dbReference>
<evidence type="ECO:0000313" key="5">
    <source>
        <dbReference type="EMBL" id="KJE22877.1"/>
    </source>
</evidence>
<evidence type="ECO:0000256" key="3">
    <source>
        <dbReference type="SAM" id="MobiDB-lite"/>
    </source>
</evidence>
<dbReference type="Proteomes" id="UP000032545">
    <property type="component" value="Unassembled WGS sequence"/>
</dbReference>
<feature type="short sequence motif" description="HXTX 2" evidence="2">
    <location>
        <begin position="161"/>
        <end position="164"/>
    </location>
</feature>
<feature type="domain" description="Phosphoesterase HXTX" evidence="4">
    <location>
        <begin position="6"/>
        <end position="81"/>
    </location>
</feature>
<feature type="active site" description="Proton acceptor" evidence="2">
    <location>
        <position position="161"/>
    </location>
</feature>
<dbReference type="HAMAP" id="MF_01940">
    <property type="entry name" value="RNA_CPDase"/>
    <property type="match status" value="1"/>
</dbReference>
<reference evidence="6" key="1">
    <citation type="submission" date="2015-02" db="EMBL/GenBank/DDBJ databases">
        <title>Draft Genome of Frankia sp. CpI1-S.</title>
        <authorList>
            <person name="Oshone R.T."/>
            <person name="Ngom M."/>
            <person name="Ghodhbane-Gtari F."/>
            <person name="Gtari M."/>
            <person name="Morris K."/>
            <person name="Thomas K."/>
            <person name="Sen A."/>
            <person name="Tisa L.S."/>
        </authorList>
    </citation>
    <scope>NUCLEOTIDE SEQUENCE [LARGE SCALE GENOMIC DNA]</scope>
    <source>
        <strain evidence="6">CpI1-S</strain>
    </source>
</reference>
<keyword evidence="1 2" id="KW-0378">Hydrolase</keyword>
<dbReference type="InterPro" id="IPR004175">
    <property type="entry name" value="RNA_CPDase"/>
</dbReference>
<dbReference type="PANTHER" id="PTHR35561">
    <property type="entry name" value="RNA 2',3'-CYCLIC PHOSPHODIESTERASE"/>
    <property type="match status" value="1"/>
</dbReference>
<organism evidence="5 6">
    <name type="scientific">Frankia torreyi</name>
    <dbReference type="NCBI Taxonomy" id="1856"/>
    <lineage>
        <taxon>Bacteria</taxon>
        <taxon>Bacillati</taxon>
        <taxon>Actinomycetota</taxon>
        <taxon>Actinomycetes</taxon>
        <taxon>Frankiales</taxon>
        <taxon>Frankiaceae</taxon>
        <taxon>Frankia</taxon>
    </lineage>
</organism>